<feature type="domain" description="Nuclease associated modular" evidence="2">
    <location>
        <begin position="130"/>
        <end position="158"/>
    </location>
</feature>
<name>A0A1B6PA96_SORBI</name>
<evidence type="ECO:0000313" key="3">
    <source>
        <dbReference type="EMBL" id="KXG22644.1"/>
    </source>
</evidence>
<gene>
    <name evidence="3" type="ORF">SORBI_3009G251300</name>
</gene>
<dbReference type="InterPro" id="IPR003611">
    <property type="entry name" value="NUMOD3"/>
</dbReference>
<dbReference type="GO" id="GO:0003677">
    <property type="term" value="F:DNA binding"/>
    <property type="evidence" value="ECO:0007669"/>
    <property type="project" value="InterPro"/>
</dbReference>
<accession>A0A1B6PA96</accession>
<feature type="region of interest" description="Disordered" evidence="1">
    <location>
        <begin position="346"/>
        <end position="374"/>
    </location>
</feature>
<evidence type="ECO:0000259" key="2">
    <source>
        <dbReference type="Pfam" id="PF07460"/>
    </source>
</evidence>
<sequence length="374" mass="42795">MAAAVHCSRAYVPMSFLYGSGTSSTKKPSCHKCCALVELTLPHKELRKLSQLIRYREFVLPQSSLKELACQQLAHGMDEQWSYHSSHSASVSSGQYSVKKSTVKEVQDRQHCQPQGVAYFTDLSEKEIERRRKIGAANKGKVPWTKGRKWSEEHKKLIKQRTAEALRDPKVRKKMLGHRQLHRQTSKDKISAALRTIWERRIVSVQSRQKVLQIWSNSIAEAAKNGDHSQNMLHWDSYETIKSEMISMFLWNKERGQIIKKLKKAVAKITAKRLQAARRIKEQATGTKTLKPEKKLKPEKMLLQNSDRQPTRVVVSAKPKLKERLAKWHGRKKELETVISLRARKRGLRKAPRRQMAAESLEAPSTPAAGTSVI</sequence>
<dbReference type="AlphaFoldDB" id="A0A1B6PA96"/>
<dbReference type="EMBL" id="CM000768">
    <property type="protein sequence ID" value="KXG22644.1"/>
    <property type="molecule type" value="Genomic_DNA"/>
</dbReference>
<dbReference type="Gramene" id="KXG22644">
    <property type="protein sequence ID" value="KXG22644"/>
    <property type="gene ID" value="SORBI_3009G251300"/>
</dbReference>
<protein>
    <recommendedName>
        <fullName evidence="2">Nuclease associated modular domain-containing protein</fullName>
    </recommendedName>
</protein>
<dbReference type="Proteomes" id="UP000000768">
    <property type="component" value="Chromosome 9"/>
</dbReference>
<dbReference type="PANTHER" id="PTHR34199:SF1">
    <property type="entry name" value="HISTONE-LYSINE N-METHYLTRANSFERASE, H3 LYSINE-79 SPECIFIC-LIKE PROTEIN"/>
    <property type="match status" value="1"/>
</dbReference>
<dbReference type="ExpressionAtlas" id="A0A1B6PA96">
    <property type="expression patterns" value="baseline and differential"/>
</dbReference>
<dbReference type="Pfam" id="PF07460">
    <property type="entry name" value="NUMOD3"/>
    <property type="match status" value="1"/>
</dbReference>
<keyword evidence="4" id="KW-1185">Reference proteome</keyword>
<dbReference type="InParanoid" id="A0A1B6PA96"/>
<reference evidence="4" key="2">
    <citation type="journal article" date="2018" name="Plant J.">
        <title>The Sorghum bicolor reference genome: improved assembly, gene annotations, a transcriptome atlas, and signatures of genome organization.</title>
        <authorList>
            <person name="McCormick R.F."/>
            <person name="Truong S.K."/>
            <person name="Sreedasyam A."/>
            <person name="Jenkins J."/>
            <person name="Shu S."/>
            <person name="Sims D."/>
            <person name="Kennedy M."/>
            <person name="Amirebrahimi M."/>
            <person name="Weers B.D."/>
            <person name="McKinley B."/>
            <person name="Mattison A."/>
            <person name="Morishige D.T."/>
            <person name="Grimwood J."/>
            <person name="Schmutz J."/>
            <person name="Mullet J.E."/>
        </authorList>
    </citation>
    <scope>NUCLEOTIDE SEQUENCE [LARGE SCALE GENOMIC DNA]</scope>
    <source>
        <strain evidence="4">cv. BTx623</strain>
    </source>
</reference>
<dbReference type="PANTHER" id="PTHR34199">
    <property type="entry name" value="NUMOD3 MOTIF FAMILY PROTEIN, EXPRESSED"/>
    <property type="match status" value="1"/>
</dbReference>
<organism evidence="3 4">
    <name type="scientific">Sorghum bicolor</name>
    <name type="common">Sorghum</name>
    <name type="synonym">Sorghum vulgare</name>
    <dbReference type="NCBI Taxonomy" id="4558"/>
    <lineage>
        <taxon>Eukaryota</taxon>
        <taxon>Viridiplantae</taxon>
        <taxon>Streptophyta</taxon>
        <taxon>Embryophyta</taxon>
        <taxon>Tracheophyta</taxon>
        <taxon>Spermatophyta</taxon>
        <taxon>Magnoliopsida</taxon>
        <taxon>Liliopsida</taxon>
        <taxon>Poales</taxon>
        <taxon>Poaceae</taxon>
        <taxon>PACMAD clade</taxon>
        <taxon>Panicoideae</taxon>
        <taxon>Andropogonodae</taxon>
        <taxon>Andropogoneae</taxon>
        <taxon>Sorghinae</taxon>
        <taxon>Sorghum</taxon>
    </lineage>
</organism>
<evidence type="ECO:0000256" key="1">
    <source>
        <dbReference type="SAM" id="MobiDB-lite"/>
    </source>
</evidence>
<proteinExistence type="predicted"/>
<evidence type="ECO:0000313" key="4">
    <source>
        <dbReference type="Proteomes" id="UP000000768"/>
    </source>
</evidence>
<dbReference type="STRING" id="4558.A0A1B6PA96"/>
<reference evidence="3 4" key="1">
    <citation type="journal article" date="2009" name="Nature">
        <title>The Sorghum bicolor genome and the diversification of grasses.</title>
        <authorList>
            <person name="Paterson A.H."/>
            <person name="Bowers J.E."/>
            <person name="Bruggmann R."/>
            <person name="Dubchak I."/>
            <person name="Grimwood J."/>
            <person name="Gundlach H."/>
            <person name="Haberer G."/>
            <person name="Hellsten U."/>
            <person name="Mitros T."/>
            <person name="Poliakov A."/>
            <person name="Schmutz J."/>
            <person name="Spannagl M."/>
            <person name="Tang H."/>
            <person name="Wang X."/>
            <person name="Wicker T."/>
            <person name="Bharti A.K."/>
            <person name="Chapman J."/>
            <person name="Feltus F.A."/>
            <person name="Gowik U."/>
            <person name="Grigoriev I.V."/>
            <person name="Lyons E."/>
            <person name="Maher C.A."/>
            <person name="Martis M."/>
            <person name="Narechania A."/>
            <person name="Otillar R.P."/>
            <person name="Penning B.W."/>
            <person name="Salamov A.A."/>
            <person name="Wang Y."/>
            <person name="Zhang L."/>
            <person name="Carpita N.C."/>
            <person name="Freeling M."/>
            <person name="Gingle A.R."/>
            <person name="Hash C.T."/>
            <person name="Keller B."/>
            <person name="Klein P."/>
            <person name="Kresovich S."/>
            <person name="McCann M.C."/>
            <person name="Ming R."/>
            <person name="Peterson D.G."/>
            <person name="Mehboob-ur-Rahman"/>
            <person name="Ware D."/>
            <person name="Westhoff P."/>
            <person name="Mayer K.F."/>
            <person name="Messing J."/>
            <person name="Rokhsar D.S."/>
        </authorList>
    </citation>
    <scope>NUCLEOTIDE SEQUENCE [LARGE SCALE GENOMIC DNA]</scope>
    <source>
        <strain evidence="4">cv. BTx623</strain>
    </source>
</reference>
<dbReference type="eggNOG" id="ENOG502QTNT">
    <property type="taxonomic scope" value="Eukaryota"/>
</dbReference>